<dbReference type="SUPFAM" id="SSF53383">
    <property type="entry name" value="PLP-dependent transferases"/>
    <property type="match status" value="1"/>
</dbReference>
<dbReference type="InterPro" id="IPR050478">
    <property type="entry name" value="Ethylene_sulfur-biosynth"/>
</dbReference>
<dbReference type="PRINTS" id="PR00753">
    <property type="entry name" value="ACCSYNTHASE"/>
</dbReference>
<dbReference type="AlphaFoldDB" id="A0AAN8J4T2"/>
<dbReference type="PANTHER" id="PTHR43795:SF39">
    <property type="entry name" value="AMINOTRANSFERASE CLASS I_CLASSII DOMAIN-CONTAINING PROTEIN"/>
    <property type="match status" value="1"/>
</dbReference>
<comment type="similarity">
    <text evidence="1">Belongs to the class-I pyridoxal-phosphate-dependent aminotransferase family.</text>
</comment>
<dbReference type="InterPro" id="IPR004839">
    <property type="entry name" value="Aminotransferase_I/II_large"/>
</dbReference>
<dbReference type="PANTHER" id="PTHR43795">
    <property type="entry name" value="BIFUNCTIONAL ASPARTATE AMINOTRANSFERASE AND GLUTAMATE/ASPARTATE-PREPHENATE AMINOTRANSFERASE-RELATED"/>
    <property type="match status" value="1"/>
</dbReference>
<dbReference type="GO" id="GO:0030170">
    <property type="term" value="F:pyridoxal phosphate binding"/>
    <property type="evidence" value="ECO:0007669"/>
    <property type="project" value="InterPro"/>
</dbReference>
<organism evidence="4 5">
    <name type="scientific">Patella caerulea</name>
    <name type="common">Rayed Mediterranean limpet</name>
    <dbReference type="NCBI Taxonomy" id="87958"/>
    <lineage>
        <taxon>Eukaryota</taxon>
        <taxon>Metazoa</taxon>
        <taxon>Spiralia</taxon>
        <taxon>Lophotrochozoa</taxon>
        <taxon>Mollusca</taxon>
        <taxon>Gastropoda</taxon>
        <taxon>Patellogastropoda</taxon>
        <taxon>Patelloidea</taxon>
        <taxon>Patellidae</taxon>
        <taxon>Patella</taxon>
    </lineage>
</organism>
<evidence type="ECO:0000256" key="2">
    <source>
        <dbReference type="ARBA" id="ARBA00022898"/>
    </source>
</evidence>
<reference evidence="4 5" key="1">
    <citation type="submission" date="2024-01" db="EMBL/GenBank/DDBJ databases">
        <title>The genome of the rayed Mediterranean limpet Patella caerulea (Linnaeus, 1758).</title>
        <authorList>
            <person name="Anh-Thu Weber A."/>
            <person name="Halstead-Nussloch G."/>
        </authorList>
    </citation>
    <scope>NUCLEOTIDE SEQUENCE [LARGE SCALE GENOMIC DNA]</scope>
    <source>
        <strain evidence="4">AATW-2023a</strain>
        <tissue evidence="4">Whole specimen</tissue>
    </source>
</reference>
<gene>
    <name evidence="4" type="ORF">SNE40_020576</name>
</gene>
<keyword evidence="2" id="KW-0663">Pyridoxal phosphate</keyword>
<proteinExistence type="inferred from homology"/>
<protein>
    <recommendedName>
        <fullName evidence="3">Aminotransferase class I/classII large domain-containing protein</fullName>
    </recommendedName>
</protein>
<dbReference type="PROSITE" id="PS00105">
    <property type="entry name" value="AA_TRANSFER_CLASS_1"/>
    <property type="match status" value="1"/>
</dbReference>
<evidence type="ECO:0000259" key="3">
    <source>
        <dbReference type="Pfam" id="PF00155"/>
    </source>
</evidence>
<name>A0AAN8J4T2_PATCE</name>
<dbReference type="Pfam" id="PF00155">
    <property type="entry name" value="Aminotran_1_2"/>
    <property type="match status" value="1"/>
</dbReference>
<evidence type="ECO:0000313" key="5">
    <source>
        <dbReference type="Proteomes" id="UP001347796"/>
    </source>
</evidence>
<dbReference type="EMBL" id="JAZGQO010000015">
    <property type="protein sequence ID" value="KAK6169538.1"/>
    <property type="molecule type" value="Genomic_DNA"/>
</dbReference>
<feature type="domain" description="Aminotransferase class I/classII large" evidence="3">
    <location>
        <begin position="92"/>
        <end position="467"/>
    </location>
</feature>
<comment type="caution">
    <text evidence="4">The sequence shown here is derived from an EMBL/GenBank/DDBJ whole genome shotgun (WGS) entry which is preliminary data.</text>
</comment>
<dbReference type="Proteomes" id="UP001347796">
    <property type="component" value="Unassembled WGS sequence"/>
</dbReference>
<dbReference type="GO" id="GO:0006520">
    <property type="term" value="P:amino acid metabolic process"/>
    <property type="evidence" value="ECO:0007669"/>
    <property type="project" value="TreeGrafter"/>
</dbReference>
<dbReference type="InterPro" id="IPR015422">
    <property type="entry name" value="PyrdxlP-dep_Trfase_small"/>
</dbReference>
<keyword evidence="5" id="KW-1185">Reference proteome</keyword>
<sequence>MATNPSTAAVTDTGYRLTRLNLACQPASSGTKSTIMIPSTTDTALTTSTCSATSTTISTRAYDIIAHTNPTVKFDRLVAADRYDKQSNPNGIINLGTAENKLCADILSKKLAEFQHKPEEETLNYYPQLKGAPSFRSAVAKFIELHFKANHRIDPENLVVLCGTTPVLETLSFAVAEHGDYFMIPTPYYHRIYNDINDRAGINSLNVPLYGMEGDINKAYDLTRAAFEKTYEDAVTKGLKVKGIVLLSPHNPTGDIYTKDQLVDILNFANKYKLHVIMDEIYALSVFDTYKDNFTSVLQLDVPDPDRVHVVWGFSKDFGLSGYRVGCVYSRNQQLIKYFETTAIFAMPAAPILQRLEYLISDTDWVEKDYLPVYQRRLRESFDVVKQRLEKHGIRVYPSQASFFIWADVTKYMRERSFKAEEELLSRILQAKVYVMTGQHNYSCEPGWLRIIFSVNREQLNIGLDRIESVLFKIEKEQADKPEHISRL</sequence>
<evidence type="ECO:0000313" key="4">
    <source>
        <dbReference type="EMBL" id="KAK6169538.1"/>
    </source>
</evidence>
<dbReference type="InterPro" id="IPR015424">
    <property type="entry name" value="PyrdxlP-dep_Trfase"/>
</dbReference>
<dbReference type="Gene3D" id="3.90.1150.10">
    <property type="entry name" value="Aspartate Aminotransferase, domain 1"/>
    <property type="match status" value="1"/>
</dbReference>
<accession>A0AAN8J4T2</accession>
<dbReference type="Gene3D" id="3.40.640.10">
    <property type="entry name" value="Type I PLP-dependent aspartate aminotransferase-like (Major domain)"/>
    <property type="match status" value="1"/>
</dbReference>
<evidence type="ECO:0000256" key="1">
    <source>
        <dbReference type="ARBA" id="ARBA00007441"/>
    </source>
</evidence>
<dbReference type="InterPro" id="IPR015421">
    <property type="entry name" value="PyrdxlP-dep_Trfase_major"/>
</dbReference>
<dbReference type="CDD" id="cd00609">
    <property type="entry name" value="AAT_like"/>
    <property type="match status" value="1"/>
</dbReference>
<dbReference type="InterPro" id="IPR004838">
    <property type="entry name" value="NHTrfase_class1_PyrdxlP-BS"/>
</dbReference>
<dbReference type="GO" id="GO:0008483">
    <property type="term" value="F:transaminase activity"/>
    <property type="evidence" value="ECO:0007669"/>
    <property type="project" value="TreeGrafter"/>
</dbReference>